<name>A0A0F9DPI6_9ZZZZ</name>
<dbReference type="AlphaFoldDB" id="A0A0F9DPI6"/>
<comment type="caution">
    <text evidence="1">The sequence shown here is derived from an EMBL/GenBank/DDBJ whole genome shotgun (WGS) entry which is preliminary data.</text>
</comment>
<accession>A0A0F9DPI6</accession>
<evidence type="ECO:0000313" key="1">
    <source>
        <dbReference type="EMBL" id="KKL63693.1"/>
    </source>
</evidence>
<sequence length="86" mass="10065">MICSRCNRKIRNASIDSAKLVNVPNKYRYAIPLREYTPFIYLLFERCSDDDSIIIKCECGKLIESYFPEQNEQISLPEKGEQLDVQ</sequence>
<proteinExistence type="predicted"/>
<gene>
    <name evidence="1" type="ORF">LCGC14_2172540</name>
</gene>
<protein>
    <submittedName>
        <fullName evidence="1">Uncharacterized protein</fullName>
    </submittedName>
</protein>
<dbReference type="EMBL" id="LAZR01028078">
    <property type="protein sequence ID" value="KKL63693.1"/>
    <property type="molecule type" value="Genomic_DNA"/>
</dbReference>
<reference evidence="1" key="1">
    <citation type="journal article" date="2015" name="Nature">
        <title>Complex archaea that bridge the gap between prokaryotes and eukaryotes.</title>
        <authorList>
            <person name="Spang A."/>
            <person name="Saw J.H."/>
            <person name="Jorgensen S.L."/>
            <person name="Zaremba-Niedzwiedzka K."/>
            <person name="Martijn J."/>
            <person name="Lind A.E."/>
            <person name="van Eijk R."/>
            <person name="Schleper C."/>
            <person name="Guy L."/>
            <person name="Ettema T.J."/>
        </authorList>
    </citation>
    <scope>NUCLEOTIDE SEQUENCE</scope>
</reference>
<organism evidence="1">
    <name type="scientific">marine sediment metagenome</name>
    <dbReference type="NCBI Taxonomy" id="412755"/>
    <lineage>
        <taxon>unclassified sequences</taxon>
        <taxon>metagenomes</taxon>
        <taxon>ecological metagenomes</taxon>
    </lineage>
</organism>